<reference evidence="2 4" key="1">
    <citation type="journal article" date="2020" name="Stud. Mycol.">
        <title>101 Dothideomycetes genomes: a test case for predicting lifestyles and emergence of pathogens.</title>
        <authorList>
            <person name="Haridas S."/>
            <person name="Albert R."/>
            <person name="Binder M."/>
            <person name="Bloem J."/>
            <person name="Labutti K."/>
            <person name="Salamov A."/>
            <person name="Andreopoulos B."/>
            <person name="Baker S."/>
            <person name="Barry K."/>
            <person name="Bills G."/>
            <person name="Bluhm B."/>
            <person name="Cannon C."/>
            <person name="Castanera R."/>
            <person name="Culley D."/>
            <person name="Daum C."/>
            <person name="Ezra D."/>
            <person name="Gonzalez J."/>
            <person name="Henrissat B."/>
            <person name="Kuo A."/>
            <person name="Liang C."/>
            <person name="Lipzen A."/>
            <person name="Lutzoni F."/>
            <person name="Magnuson J."/>
            <person name="Mondo S."/>
            <person name="Nolan M."/>
            <person name="Ohm R."/>
            <person name="Pangilinan J."/>
            <person name="Park H.-J."/>
            <person name="Ramirez L."/>
            <person name="Alfaro M."/>
            <person name="Sun H."/>
            <person name="Tritt A."/>
            <person name="Yoshinaga Y."/>
            <person name="Zwiers L.-H."/>
            <person name="Turgeon B."/>
            <person name="Goodwin S."/>
            <person name="Spatafora J."/>
            <person name="Crous P."/>
            <person name="Grigoriev I."/>
        </authorList>
    </citation>
    <scope>NUCLEOTIDE SEQUENCE</scope>
    <source>
        <strain evidence="2 4">CBS 304.34</strain>
    </source>
</reference>
<reference evidence="4" key="3">
    <citation type="submission" date="2025-04" db="UniProtKB">
        <authorList>
            <consortium name="RefSeq"/>
        </authorList>
    </citation>
    <scope>IDENTIFICATION</scope>
    <source>
        <strain evidence="4">CBS 304.34</strain>
    </source>
</reference>
<keyword evidence="1" id="KW-0812">Transmembrane</keyword>
<dbReference type="EMBL" id="MU003698">
    <property type="protein sequence ID" value="KAF2811461.1"/>
    <property type="molecule type" value="Genomic_DNA"/>
</dbReference>
<gene>
    <name evidence="2 4" type="ORF">BDZ99DRAFT_461527</name>
</gene>
<keyword evidence="1" id="KW-0472">Membrane</keyword>
<keyword evidence="3" id="KW-1185">Reference proteome</keyword>
<evidence type="ECO:0000256" key="1">
    <source>
        <dbReference type="SAM" id="Phobius"/>
    </source>
</evidence>
<name>A0A6A6YRR3_9PEZI</name>
<feature type="transmembrane region" description="Helical" evidence="1">
    <location>
        <begin position="79"/>
        <end position="98"/>
    </location>
</feature>
<dbReference type="RefSeq" id="XP_033578425.1">
    <property type="nucleotide sequence ID" value="XM_033719636.1"/>
</dbReference>
<keyword evidence="1" id="KW-1133">Transmembrane helix</keyword>
<protein>
    <submittedName>
        <fullName evidence="2 4">Uncharacterized protein</fullName>
    </submittedName>
</protein>
<proteinExistence type="predicted"/>
<organism evidence="2">
    <name type="scientific">Mytilinidion resinicola</name>
    <dbReference type="NCBI Taxonomy" id="574789"/>
    <lineage>
        <taxon>Eukaryota</taxon>
        <taxon>Fungi</taxon>
        <taxon>Dikarya</taxon>
        <taxon>Ascomycota</taxon>
        <taxon>Pezizomycotina</taxon>
        <taxon>Dothideomycetes</taxon>
        <taxon>Pleosporomycetidae</taxon>
        <taxon>Mytilinidiales</taxon>
        <taxon>Mytilinidiaceae</taxon>
        <taxon>Mytilinidion</taxon>
    </lineage>
</organism>
<dbReference type="GeneID" id="54460529"/>
<sequence>MQQTLSPVPLNRSSASKFLELIRPHAPDAEYMIAHPLPEWVMVKMEMFNSWELHKEKGIKIEADPFVKEPLEMKPLATRWYQCGSVFFIFVVMLYLVFTHSHKDVS</sequence>
<reference evidence="4" key="2">
    <citation type="submission" date="2020-04" db="EMBL/GenBank/DDBJ databases">
        <authorList>
            <consortium name="NCBI Genome Project"/>
        </authorList>
    </citation>
    <scope>NUCLEOTIDE SEQUENCE</scope>
    <source>
        <strain evidence="4">CBS 304.34</strain>
    </source>
</reference>
<accession>A0A6A6YRR3</accession>
<dbReference type="AlphaFoldDB" id="A0A6A6YRR3"/>
<evidence type="ECO:0000313" key="3">
    <source>
        <dbReference type="Proteomes" id="UP000504636"/>
    </source>
</evidence>
<evidence type="ECO:0000313" key="4">
    <source>
        <dbReference type="RefSeq" id="XP_033578425.1"/>
    </source>
</evidence>
<dbReference type="Proteomes" id="UP000504636">
    <property type="component" value="Unplaced"/>
</dbReference>
<evidence type="ECO:0000313" key="2">
    <source>
        <dbReference type="EMBL" id="KAF2811461.1"/>
    </source>
</evidence>